<evidence type="ECO:0000313" key="3">
    <source>
        <dbReference type="Proteomes" id="UP000738349"/>
    </source>
</evidence>
<protein>
    <submittedName>
        <fullName evidence="2">P-loop containing nucleoside triphosphate hydrolase protein</fullName>
    </submittedName>
</protein>
<evidence type="ECO:0000259" key="1">
    <source>
        <dbReference type="Pfam" id="PF00485"/>
    </source>
</evidence>
<dbReference type="GO" id="GO:0016787">
    <property type="term" value="F:hydrolase activity"/>
    <property type="evidence" value="ECO:0007669"/>
    <property type="project" value="UniProtKB-KW"/>
</dbReference>
<dbReference type="Proteomes" id="UP000738349">
    <property type="component" value="Unassembled WGS sequence"/>
</dbReference>
<dbReference type="OrthoDB" id="6362633at2759"/>
<name>A0A9P9F8N6_9HYPO</name>
<reference evidence="2" key="1">
    <citation type="journal article" date="2021" name="Nat. Commun.">
        <title>Genetic determinants of endophytism in the Arabidopsis root mycobiome.</title>
        <authorList>
            <person name="Mesny F."/>
            <person name="Miyauchi S."/>
            <person name="Thiergart T."/>
            <person name="Pickel B."/>
            <person name="Atanasova L."/>
            <person name="Karlsson M."/>
            <person name="Huettel B."/>
            <person name="Barry K.W."/>
            <person name="Haridas S."/>
            <person name="Chen C."/>
            <person name="Bauer D."/>
            <person name="Andreopoulos W."/>
            <person name="Pangilinan J."/>
            <person name="LaButti K."/>
            <person name="Riley R."/>
            <person name="Lipzen A."/>
            <person name="Clum A."/>
            <person name="Drula E."/>
            <person name="Henrissat B."/>
            <person name="Kohler A."/>
            <person name="Grigoriev I.V."/>
            <person name="Martin F.M."/>
            <person name="Hacquard S."/>
        </authorList>
    </citation>
    <scope>NUCLEOTIDE SEQUENCE</scope>
    <source>
        <strain evidence="2">MPI-CAGE-AT-0147</strain>
    </source>
</reference>
<dbReference type="GO" id="GO:0005524">
    <property type="term" value="F:ATP binding"/>
    <property type="evidence" value="ECO:0007669"/>
    <property type="project" value="InterPro"/>
</dbReference>
<dbReference type="GO" id="GO:0016301">
    <property type="term" value="F:kinase activity"/>
    <property type="evidence" value="ECO:0007669"/>
    <property type="project" value="InterPro"/>
</dbReference>
<feature type="domain" description="Phosphoribulokinase/uridine kinase" evidence="1">
    <location>
        <begin position="28"/>
        <end position="175"/>
    </location>
</feature>
<evidence type="ECO:0000313" key="2">
    <source>
        <dbReference type="EMBL" id="KAH7155916.1"/>
    </source>
</evidence>
<dbReference type="SUPFAM" id="SSF52540">
    <property type="entry name" value="P-loop containing nucleoside triphosphate hydrolases"/>
    <property type="match status" value="1"/>
</dbReference>
<accession>A0A9P9F8N6</accession>
<dbReference type="EMBL" id="JAGMUV010000005">
    <property type="protein sequence ID" value="KAH7155916.1"/>
    <property type="molecule type" value="Genomic_DNA"/>
</dbReference>
<proteinExistence type="predicted"/>
<comment type="caution">
    <text evidence="2">The sequence shown here is derived from an EMBL/GenBank/DDBJ whole genome shotgun (WGS) entry which is preliminary data.</text>
</comment>
<dbReference type="PANTHER" id="PTHR10285">
    <property type="entry name" value="URIDINE KINASE"/>
    <property type="match status" value="1"/>
</dbReference>
<dbReference type="Pfam" id="PF00485">
    <property type="entry name" value="PRK"/>
    <property type="match status" value="1"/>
</dbReference>
<keyword evidence="3" id="KW-1185">Reference proteome</keyword>
<dbReference type="InterPro" id="IPR027417">
    <property type="entry name" value="P-loop_NTPase"/>
</dbReference>
<dbReference type="Gene3D" id="3.40.50.300">
    <property type="entry name" value="P-loop containing nucleotide triphosphate hydrolases"/>
    <property type="match status" value="2"/>
</dbReference>
<dbReference type="AlphaFoldDB" id="A0A9P9F8N6"/>
<organism evidence="2 3">
    <name type="scientific">Dactylonectria macrodidyma</name>
    <dbReference type="NCBI Taxonomy" id="307937"/>
    <lineage>
        <taxon>Eukaryota</taxon>
        <taxon>Fungi</taxon>
        <taxon>Dikarya</taxon>
        <taxon>Ascomycota</taxon>
        <taxon>Pezizomycotina</taxon>
        <taxon>Sordariomycetes</taxon>
        <taxon>Hypocreomycetidae</taxon>
        <taxon>Hypocreales</taxon>
        <taxon>Nectriaceae</taxon>
        <taxon>Dactylonectria</taxon>
    </lineage>
</organism>
<sequence>MESVYTTLTARALDIQRQSRQNSLTRVVIAFAGPPGSGKSTIAAEVVRRINAQTNHPIAVVLPMDGFHHSRAYLDTLPNRNEACARRGIYWTFDADGVLKLVKALHSSRSISSDVILAPSFDHKSKDPVADALRIDSEAEIVIVEGNWLLLDRDPWRQVSDYVDDTWFVDVEPKLARQRVAARHIRSGIETNWEAAILRAEGNDLLNGDEVRTNLIRPNVIVQSVEDEKHRTRWEYN</sequence>
<keyword evidence="2" id="KW-0378">Hydrolase</keyword>
<gene>
    <name evidence="2" type="ORF">EDB81DRAFT_785779</name>
</gene>
<dbReference type="InterPro" id="IPR006083">
    <property type="entry name" value="PRK/URK"/>
</dbReference>